<dbReference type="RefSeq" id="WP_198126069.1">
    <property type="nucleotide sequence ID" value="NZ_JAECZC010000037.1"/>
</dbReference>
<feature type="transmembrane region" description="Helical" evidence="1">
    <location>
        <begin position="6"/>
        <end position="24"/>
    </location>
</feature>
<proteinExistence type="predicted"/>
<dbReference type="EMBL" id="JAECZC010000037">
    <property type="protein sequence ID" value="MBH8564220.1"/>
    <property type="molecule type" value="Genomic_DNA"/>
</dbReference>
<reference evidence="2 3" key="1">
    <citation type="journal article" date="2021" name="Int. J. Syst. Evol. Microbiol.">
        <title>Amazonocrinis nigriterrae gen. nov., sp. nov., Atlanticothrix silvestris gen. nov., sp. nov. and Dendronalium phyllosphericum gen. nov., sp. nov., nostocacean cyanobacteria from Brazilian environments.</title>
        <authorList>
            <person name="Alvarenga D.O."/>
            <person name="Andreote A.P.D."/>
            <person name="Branco L.H.Z."/>
            <person name="Delbaje E."/>
            <person name="Cruz R.B."/>
            <person name="Varani A.M."/>
            <person name="Fiore M.F."/>
        </authorList>
    </citation>
    <scope>NUCLEOTIDE SEQUENCE [LARGE SCALE GENOMIC DNA]</scope>
    <source>
        <strain evidence="2 3">CENA67</strain>
    </source>
</reference>
<dbReference type="AlphaFoldDB" id="A0A8J7L9H9"/>
<sequence length="111" mass="12956">MVTVVVVINVLISLVLLYVAWRVWQLKQKLAFIADRLTVYERNTHAALSNAPKNIYTGQQNIHNLRQGNQGLQEQIQQVRQIVSLLFLGRRFWGRSFSRRGYQFSKKTVVK</sequence>
<evidence type="ECO:0000313" key="2">
    <source>
        <dbReference type="EMBL" id="MBH8564220.1"/>
    </source>
</evidence>
<keyword evidence="1" id="KW-1133">Transmembrane helix</keyword>
<comment type="caution">
    <text evidence="2">The sequence shown here is derived from an EMBL/GenBank/DDBJ whole genome shotgun (WGS) entry which is preliminary data.</text>
</comment>
<keyword evidence="1" id="KW-0812">Transmembrane</keyword>
<accession>A0A8J7L9H9</accession>
<keyword evidence="3" id="KW-1185">Reference proteome</keyword>
<evidence type="ECO:0000256" key="1">
    <source>
        <dbReference type="SAM" id="Phobius"/>
    </source>
</evidence>
<organism evidence="2 3">
    <name type="scientific">Amazonocrinis nigriterrae CENA67</name>
    <dbReference type="NCBI Taxonomy" id="2794033"/>
    <lineage>
        <taxon>Bacteria</taxon>
        <taxon>Bacillati</taxon>
        <taxon>Cyanobacteriota</taxon>
        <taxon>Cyanophyceae</taxon>
        <taxon>Nostocales</taxon>
        <taxon>Nostocaceae</taxon>
        <taxon>Amazonocrinis</taxon>
        <taxon>Amazonocrinis nigriterrae</taxon>
    </lineage>
</organism>
<name>A0A8J7L9H9_9NOST</name>
<dbReference type="Proteomes" id="UP000632766">
    <property type="component" value="Unassembled WGS sequence"/>
</dbReference>
<gene>
    <name evidence="2" type="ORF">I8748_18850</name>
</gene>
<evidence type="ECO:0000313" key="3">
    <source>
        <dbReference type="Proteomes" id="UP000632766"/>
    </source>
</evidence>
<keyword evidence="1" id="KW-0472">Membrane</keyword>
<protein>
    <submittedName>
        <fullName evidence="2">Uncharacterized protein</fullName>
    </submittedName>
</protein>